<sequence length="524" mass="59992">MQVDYLDKVKDMIDDLKAMSSDLGLSNTGDEYKIIGELFTYKFLNDKLVYDFENREDKTESFDEFVEFADSNTAKMKEKHLLKNLYHEQNKDDFHQILDKTLKEISDMNKDVYAIETVTGKKQSLFEPLASYIRDENKEYELAKRVINILYQYQFTGIYDGGFDYFSTIFEYLIKDYNKDSGKYAEYFTPLFAGNIMADILYDDKPVSNVSVYDPSAGSGTLLLSMANKIGTDKCSIYSQDISQKSTQFLRINLILNKLTHSLNNVIEGNTVTNPAHLSSSGELKTFDYIVSNPPFNMDFSAMVEKAKTDRHKRFFAGVPTIPKKKKDSMAIYLMFLQHIISSLSEKGKAAIVVPTGFVTAAAGIPLKIRKELIDKNMLRGVVHMPSSIFANTPTSVSILFLDRTKTDEKVMLLDASNLGTKTKVDNNQRILLSDQEVNKIITYFKNRKEEVEFSVLADNSDIRKNGYFIQAGQYVELKEDEVDENLDDRILFLKDKLFNLLTESKELDDKLFKSLRGENNNDR</sequence>
<dbReference type="GO" id="GO:0032259">
    <property type="term" value="P:methylation"/>
    <property type="evidence" value="ECO:0007669"/>
    <property type="project" value="UniProtKB-KW"/>
</dbReference>
<evidence type="ECO:0000256" key="4">
    <source>
        <dbReference type="ARBA" id="ARBA00022691"/>
    </source>
</evidence>
<name>A0A9X2CRV0_9BACI</name>
<dbReference type="GO" id="GO:0009307">
    <property type="term" value="P:DNA restriction-modification system"/>
    <property type="evidence" value="ECO:0007669"/>
    <property type="project" value="UniProtKB-KW"/>
</dbReference>
<comment type="caution">
    <text evidence="8">The sequence shown here is derived from an EMBL/GenBank/DDBJ whole genome shotgun (WGS) entry which is preliminary data.</text>
</comment>
<evidence type="ECO:0000256" key="2">
    <source>
        <dbReference type="ARBA" id="ARBA00022603"/>
    </source>
</evidence>
<evidence type="ECO:0000256" key="1">
    <source>
        <dbReference type="ARBA" id="ARBA00011900"/>
    </source>
</evidence>
<dbReference type="PRINTS" id="PR00507">
    <property type="entry name" value="N12N6MTFRASE"/>
</dbReference>
<evidence type="ECO:0000256" key="3">
    <source>
        <dbReference type="ARBA" id="ARBA00022679"/>
    </source>
</evidence>
<dbReference type="CDD" id="cd02440">
    <property type="entry name" value="AdoMet_MTases"/>
    <property type="match status" value="1"/>
</dbReference>
<keyword evidence="2 8" id="KW-0489">Methyltransferase</keyword>
<dbReference type="InterPro" id="IPR051537">
    <property type="entry name" value="DNA_Adenine_Mtase"/>
</dbReference>
<dbReference type="Gene3D" id="3.40.50.150">
    <property type="entry name" value="Vaccinia Virus protein VP39"/>
    <property type="match status" value="1"/>
</dbReference>
<dbReference type="InterPro" id="IPR002052">
    <property type="entry name" value="DNA_methylase_N6_adenine_CS"/>
</dbReference>
<dbReference type="PANTHER" id="PTHR42933">
    <property type="entry name" value="SLR6095 PROTEIN"/>
    <property type="match status" value="1"/>
</dbReference>
<gene>
    <name evidence="8" type="ORF">MF646_07880</name>
</gene>
<protein>
    <recommendedName>
        <fullName evidence="1">site-specific DNA-methyltransferase (adenine-specific)</fullName>
        <ecNumber evidence="1">2.1.1.72</ecNumber>
    </recommendedName>
</protein>
<comment type="catalytic activity">
    <reaction evidence="6">
        <text>a 2'-deoxyadenosine in DNA + S-adenosyl-L-methionine = an N(6)-methyl-2'-deoxyadenosine in DNA + S-adenosyl-L-homocysteine + H(+)</text>
        <dbReference type="Rhea" id="RHEA:15197"/>
        <dbReference type="Rhea" id="RHEA-COMP:12418"/>
        <dbReference type="Rhea" id="RHEA-COMP:12419"/>
        <dbReference type="ChEBI" id="CHEBI:15378"/>
        <dbReference type="ChEBI" id="CHEBI:57856"/>
        <dbReference type="ChEBI" id="CHEBI:59789"/>
        <dbReference type="ChEBI" id="CHEBI:90615"/>
        <dbReference type="ChEBI" id="CHEBI:90616"/>
        <dbReference type="EC" id="2.1.1.72"/>
    </reaction>
</comment>
<dbReference type="RefSeq" id="WP_250095942.1">
    <property type="nucleotide sequence ID" value="NZ_JAKRYL010000006.1"/>
</dbReference>
<dbReference type="EC" id="2.1.1.72" evidence="1"/>
<dbReference type="InterPro" id="IPR003356">
    <property type="entry name" value="DNA_methylase_A-5"/>
</dbReference>
<dbReference type="InterPro" id="IPR029063">
    <property type="entry name" value="SAM-dependent_MTases_sf"/>
</dbReference>
<organism evidence="8 9">
    <name type="scientific">Halalkalibacter alkaliphilus</name>
    <dbReference type="NCBI Taxonomy" id="2917993"/>
    <lineage>
        <taxon>Bacteria</taxon>
        <taxon>Bacillati</taxon>
        <taxon>Bacillota</taxon>
        <taxon>Bacilli</taxon>
        <taxon>Bacillales</taxon>
        <taxon>Bacillaceae</taxon>
        <taxon>Halalkalibacter</taxon>
    </lineage>
</organism>
<dbReference type="EMBL" id="JAKRYL010000006">
    <property type="protein sequence ID" value="MCL7747041.1"/>
    <property type="molecule type" value="Genomic_DNA"/>
</dbReference>
<dbReference type="AlphaFoldDB" id="A0A9X2CRV0"/>
<dbReference type="Pfam" id="PF02384">
    <property type="entry name" value="N6_Mtase"/>
    <property type="match status" value="1"/>
</dbReference>
<dbReference type="Proteomes" id="UP001139150">
    <property type="component" value="Unassembled WGS sequence"/>
</dbReference>
<evidence type="ECO:0000256" key="5">
    <source>
        <dbReference type="ARBA" id="ARBA00022747"/>
    </source>
</evidence>
<accession>A0A9X2CRV0</accession>
<keyword evidence="5" id="KW-0680">Restriction system</keyword>
<dbReference type="GO" id="GO:0009007">
    <property type="term" value="F:site-specific DNA-methyltransferase (adenine-specific) activity"/>
    <property type="evidence" value="ECO:0007669"/>
    <property type="project" value="UniProtKB-EC"/>
</dbReference>
<evidence type="ECO:0000256" key="6">
    <source>
        <dbReference type="ARBA" id="ARBA00047942"/>
    </source>
</evidence>
<keyword evidence="3" id="KW-0808">Transferase</keyword>
<dbReference type="PROSITE" id="PS00092">
    <property type="entry name" value="N6_MTASE"/>
    <property type="match status" value="1"/>
</dbReference>
<dbReference type="PANTHER" id="PTHR42933:SF1">
    <property type="entry name" value="SITE-SPECIFIC DNA-METHYLTRANSFERASE (ADENINE-SPECIFIC)"/>
    <property type="match status" value="1"/>
</dbReference>
<evidence type="ECO:0000313" key="8">
    <source>
        <dbReference type="EMBL" id="MCL7747041.1"/>
    </source>
</evidence>
<dbReference type="SUPFAM" id="SSF53335">
    <property type="entry name" value="S-adenosyl-L-methionine-dependent methyltransferases"/>
    <property type="match status" value="1"/>
</dbReference>
<reference evidence="8" key="1">
    <citation type="submission" date="2022-02" db="EMBL/GenBank/DDBJ databases">
        <title>Halalkalibacter sp. nov. isolated from Lonar Lake, India.</title>
        <authorList>
            <person name="Joshi A."/>
            <person name="Thite S."/>
            <person name="Lodha T."/>
        </authorList>
    </citation>
    <scope>NUCLEOTIDE SEQUENCE</scope>
    <source>
        <strain evidence="8">MEB205</strain>
    </source>
</reference>
<dbReference type="GO" id="GO:0003677">
    <property type="term" value="F:DNA binding"/>
    <property type="evidence" value="ECO:0007669"/>
    <property type="project" value="InterPro"/>
</dbReference>
<evidence type="ECO:0000313" key="9">
    <source>
        <dbReference type="Proteomes" id="UP001139150"/>
    </source>
</evidence>
<evidence type="ECO:0000259" key="7">
    <source>
        <dbReference type="Pfam" id="PF02384"/>
    </source>
</evidence>
<keyword evidence="9" id="KW-1185">Reference proteome</keyword>
<proteinExistence type="predicted"/>
<feature type="domain" description="DNA methylase adenine-specific" evidence="7">
    <location>
        <begin position="164"/>
        <end position="481"/>
    </location>
</feature>
<keyword evidence="4" id="KW-0949">S-adenosyl-L-methionine</keyword>
<dbReference type="GO" id="GO:0008170">
    <property type="term" value="F:N-methyltransferase activity"/>
    <property type="evidence" value="ECO:0007669"/>
    <property type="project" value="InterPro"/>
</dbReference>